<proteinExistence type="predicted"/>
<accession>A0ABX0QIN7</accession>
<protein>
    <submittedName>
        <fullName evidence="3">PorT family protein</fullName>
    </submittedName>
</protein>
<feature type="region of interest" description="Disordered" evidence="1">
    <location>
        <begin position="406"/>
        <end position="429"/>
    </location>
</feature>
<keyword evidence="4" id="KW-1185">Reference proteome</keyword>
<organism evidence="3 4">
    <name type="scientific">Fibrivirga algicola</name>
    <dbReference type="NCBI Taxonomy" id="2950420"/>
    <lineage>
        <taxon>Bacteria</taxon>
        <taxon>Pseudomonadati</taxon>
        <taxon>Bacteroidota</taxon>
        <taxon>Cytophagia</taxon>
        <taxon>Cytophagales</taxon>
        <taxon>Spirosomataceae</taxon>
        <taxon>Fibrivirga</taxon>
    </lineage>
</organism>
<sequence length="530" mass="58232">MKPYACSHLLLVACWLGFITAASAQFSTDTCCRQLPTITTAVLPPYQGHWELGLSAGISNQYQRTIYSNKFFGAPGPWVSFSADYFLKRHVGLGLQAGYFGFSLQRQNEAYIREALTLLKLPLDQAGLLEPANLHSFHLVAGPVVRVSLGRRLTGSGNIRAGVFFNDAPITGAFDKTSERLLFRFSPAADRFRPGLTASAALERTMGPSVRLGLRAGGFLSKLSYNVDGPEGAFFVFSRALVGYTVQVSASVTIRNRRSSAVPAILPGCYTPILPEQAITYDVDKQPQPVFTWHSGAPVYTTDEVFTFRLYALPGNKLIDERSTDGRMLPWLQGMKVPDSTAQFYYTIQASRRDQTGQSCVSPVATGSMRFYKQEAVRVNVVRERAPLTIDIYEVRLAKSGTAVPKPVTGPSAARRKAPVVTKKRGSVKAKVPTRPTAVSVVQAAPPTVDVLIYREVSRRNDVVWPSGIPYPEKPTLYLYVLRTESGAIEGRYNLLVTPGMPGTIRVMTDVERTQWLRKAVQASLPPATK</sequence>
<name>A0ABX0QIN7_9BACT</name>
<dbReference type="EMBL" id="WAEL01000004">
    <property type="protein sequence ID" value="NID10802.1"/>
    <property type="molecule type" value="Genomic_DNA"/>
</dbReference>
<evidence type="ECO:0000313" key="4">
    <source>
        <dbReference type="Proteomes" id="UP000606008"/>
    </source>
</evidence>
<evidence type="ECO:0000313" key="3">
    <source>
        <dbReference type="EMBL" id="NID10802.1"/>
    </source>
</evidence>
<reference evidence="4" key="1">
    <citation type="submission" date="2019-09" db="EMBL/GenBank/DDBJ databases">
        <authorList>
            <person name="Jung D.-H."/>
        </authorList>
    </citation>
    <scope>NUCLEOTIDE SEQUENCE [LARGE SCALE GENOMIC DNA]</scope>
    <source>
        <strain evidence="4">JA-25</strain>
    </source>
</reference>
<feature type="signal peptide" evidence="2">
    <location>
        <begin position="1"/>
        <end position="24"/>
    </location>
</feature>
<feature type="chain" id="PRO_5046442783" evidence="2">
    <location>
        <begin position="25"/>
        <end position="530"/>
    </location>
</feature>
<evidence type="ECO:0000256" key="2">
    <source>
        <dbReference type="SAM" id="SignalP"/>
    </source>
</evidence>
<feature type="compositionally biased region" description="Basic residues" evidence="1">
    <location>
        <begin position="414"/>
        <end position="428"/>
    </location>
</feature>
<keyword evidence="2" id="KW-0732">Signal</keyword>
<dbReference type="RefSeq" id="WP_166692016.1">
    <property type="nucleotide sequence ID" value="NZ_WAEL01000004.1"/>
</dbReference>
<dbReference type="Proteomes" id="UP000606008">
    <property type="component" value="Unassembled WGS sequence"/>
</dbReference>
<gene>
    <name evidence="3" type="ORF">F7231_11540</name>
</gene>
<evidence type="ECO:0000256" key="1">
    <source>
        <dbReference type="SAM" id="MobiDB-lite"/>
    </source>
</evidence>
<comment type="caution">
    <text evidence="3">The sequence shown here is derived from an EMBL/GenBank/DDBJ whole genome shotgun (WGS) entry which is preliminary data.</text>
</comment>
<reference evidence="4" key="2">
    <citation type="submission" date="2023-07" db="EMBL/GenBank/DDBJ databases">
        <authorList>
            <person name="Jung D.-H."/>
        </authorList>
    </citation>
    <scope>NUCLEOTIDE SEQUENCE [LARGE SCALE GENOMIC DNA]</scope>
    <source>
        <strain evidence="4">JA-25</strain>
    </source>
</reference>